<sequence>MANNNNKNTLFDSIFAETYNKLEILNDEISKLQDIYLINKNSDGDSDNKTNKFEALNKMPMSLILYNNNFFISNQTEHFHKIYILYPMCIVIKNKKACEKRYQQIKAITPSKSCLCFLGIIDASINALEFKNGTSKAYLTMYYKFEGLTICQKAWYIIYDI</sequence>
<dbReference type="AlphaFoldDB" id="A0A9N9IY79"/>
<proteinExistence type="predicted"/>
<protein>
    <submittedName>
        <fullName evidence="1">938_t:CDS:1</fullName>
    </submittedName>
</protein>
<dbReference type="EMBL" id="CAJVQA010018399">
    <property type="protein sequence ID" value="CAG8753753.1"/>
    <property type="molecule type" value="Genomic_DNA"/>
</dbReference>
<organism evidence="1 2">
    <name type="scientific">Cetraspora pellucida</name>
    <dbReference type="NCBI Taxonomy" id="1433469"/>
    <lineage>
        <taxon>Eukaryota</taxon>
        <taxon>Fungi</taxon>
        <taxon>Fungi incertae sedis</taxon>
        <taxon>Mucoromycota</taxon>
        <taxon>Glomeromycotina</taxon>
        <taxon>Glomeromycetes</taxon>
        <taxon>Diversisporales</taxon>
        <taxon>Gigasporaceae</taxon>
        <taxon>Cetraspora</taxon>
    </lineage>
</organism>
<evidence type="ECO:0000313" key="2">
    <source>
        <dbReference type="Proteomes" id="UP000789759"/>
    </source>
</evidence>
<dbReference type="OrthoDB" id="2409832at2759"/>
<dbReference type="Proteomes" id="UP000789759">
    <property type="component" value="Unassembled WGS sequence"/>
</dbReference>
<keyword evidence="2" id="KW-1185">Reference proteome</keyword>
<reference evidence="1" key="1">
    <citation type="submission" date="2021-06" db="EMBL/GenBank/DDBJ databases">
        <authorList>
            <person name="Kallberg Y."/>
            <person name="Tangrot J."/>
            <person name="Rosling A."/>
        </authorList>
    </citation>
    <scope>NUCLEOTIDE SEQUENCE</scope>
    <source>
        <strain evidence="1">FL966</strain>
    </source>
</reference>
<gene>
    <name evidence="1" type="ORF">CPELLU_LOCUS14878</name>
</gene>
<evidence type="ECO:0000313" key="1">
    <source>
        <dbReference type="EMBL" id="CAG8753753.1"/>
    </source>
</evidence>
<comment type="caution">
    <text evidence="1">The sequence shown here is derived from an EMBL/GenBank/DDBJ whole genome shotgun (WGS) entry which is preliminary data.</text>
</comment>
<name>A0A9N9IY79_9GLOM</name>
<accession>A0A9N9IY79</accession>